<sequence length="272" mass="30937">MTLVPGLKQATQYQHDLVYTCPECGAVVEPLLVEFPPNLGGPRYVQRRCQCELQKNIDAVERAKNFERMRRYERYFSYSTLGNRFASKTFINFLATPQTSVALRESKRFTQTAMNATTEEERADGVLLIGPVGTGKSHLAAAVFNSLKESKSCIFVNVPELLARIMASYSSKSTESEEEIINAVKQCDVLILDDLGAERHKGDDDWATEKLFTIVDFRYRNMRPIFSTTNCTPDSLEDKIGQRIMSRLREICDLIPCLGDDYRNRHASERRA</sequence>
<dbReference type="InterPro" id="IPR027417">
    <property type="entry name" value="P-loop_NTPase"/>
</dbReference>
<accession>A0A1Q8QRI1</accession>
<dbReference type="InterPro" id="IPR003593">
    <property type="entry name" value="AAA+_ATPase"/>
</dbReference>
<dbReference type="PANTHER" id="PTHR30050">
    <property type="entry name" value="CHROMOSOMAL REPLICATION INITIATOR PROTEIN DNAA"/>
    <property type="match status" value="1"/>
</dbReference>
<dbReference type="GO" id="GO:0006260">
    <property type="term" value="P:DNA replication"/>
    <property type="evidence" value="ECO:0007669"/>
    <property type="project" value="TreeGrafter"/>
</dbReference>
<dbReference type="GO" id="GO:0005524">
    <property type="term" value="F:ATP binding"/>
    <property type="evidence" value="ECO:0007669"/>
    <property type="project" value="InterPro"/>
</dbReference>
<dbReference type="SMART" id="SM00382">
    <property type="entry name" value="AAA"/>
    <property type="match status" value="1"/>
</dbReference>
<keyword evidence="3" id="KW-1185">Reference proteome</keyword>
<dbReference type="CDD" id="cd00009">
    <property type="entry name" value="AAA"/>
    <property type="match status" value="1"/>
</dbReference>
<evidence type="ECO:0000313" key="2">
    <source>
        <dbReference type="EMBL" id="OLN29935.1"/>
    </source>
</evidence>
<reference evidence="2 3" key="1">
    <citation type="submission" date="2016-09" db="EMBL/GenBank/DDBJ databases">
        <title>Complete genome of Desulfosporosinus sp. OL.</title>
        <authorList>
            <person name="Mardanov A."/>
            <person name="Beletsky A."/>
            <person name="Panova A."/>
            <person name="Karnachuk O."/>
            <person name="Ravin N."/>
        </authorList>
    </citation>
    <scope>NUCLEOTIDE SEQUENCE [LARGE SCALE GENOMIC DNA]</scope>
    <source>
        <strain evidence="2 3">OL</strain>
    </source>
</reference>
<dbReference type="AlphaFoldDB" id="A0A1Q8QRI1"/>
<dbReference type="EMBL" id="MLBF01000028">
    <property type="protein sequence ID" value="OLN29935.1"/>
    <property type="molecule type" value="Genomic_DNA"/>
</dbReference>
<name>A0A1Q8QRI1_9FIRM</name>
<evidence type="ECO:0000259" key="1">
    <source>
        <dbReference type="SMART" id="SM00382"/>
    </source>
</evidence>
<comment type="caution">
    <text evidence="2">The sequence shown here is derived from an EMBL/GenBank/DDBJ whole genome shotgun (WGS) entry which is preliminary data.</text>
</comment>
<dbReference type="PANTHER" id="PTHR30050:SF4">
    <property type="entry name" value="ATP-BINDING PROTEIN RV3427C IN INSERTION SEQUENCE-RELATED"/>
    <property type="match status" value="1"/>
</dbReference>
<proteinExistence type="predicted"/>
<organism evidence="2 3">
    <name type="scientific">Desulfosporosinus metallidurans</name>
    <dbReference type="NCBI Taxonomy" id="1888891"/>
    <lineage>
        <taxon>Bacteria</taxon>
        <taxon>Bacillati</taxon>
        <taxon>Bacillota</taxon>
        <taxon>Clostridia</taxon>
        <taxon>Eubacteriales</taxon>
        <taxon>Desulfitobacteriaceae</taxon>
        <taxon>Desulfosporosinus</taxon>
    </lineage>
</organism>
<dbReference type="Gene3D" id="3.40.50.300">
    <property type="entry name" value="P-loop containing nucleotide triphosphate hydrolases"/>
    <property type="match status" value="1"/>
</dbReference>
<protein>
    <submittedName>
        <fullName evidence="2">DNA replication protein DnaC</fullName>
    </submittedName>
</protein>
<gene>
    <name evidence="2" type="ORF">DSOL_3275</name>
</gene>
<dbReference type="SUPFAM" id="SSF52540">
    <property type="entry name" value="P-loop containing nucleoside triphosphate hydrolases"/>
    <property type="match status" value="1"/>
</dbReference>
<dbReference type="NCBIfam" id="NF005992">
    <property type="entry name" value="PRK08116.1"/>
    <property type="match status" value="1"/>
</dbReference>
<evidence type="ECO:0000313" key="3">
    <source>
        <dbReference type="Proteomes" id="UP000186102"/>
    </source>
</evidence>
<dbReference type="STRING" id="1888891.DSOL_3275"/>
<dbReference type="InterPro" id="IPR002611">
    <property type="entry name" value="IstB_ATP-bd"/>
</dbReference>
<dbReference type="Proteomes" id="UP000186102">
    <property type="component" value="Unassembled WGS sequence"/>
</dbReference>
<feature type="domain" description="AAA+ ATPase" evidence="1">
    <location>
        <begin position="122"/>
        <end position="258"/>
    </location>
</feature>
<dbReference type="Pfam" id="PF01695">
    <property type="entry name" value="IstB_IS21"/>
    <property type="match status" value="1"/>
</dbReference>